<organism evidence="5 6">
    <name type="scientific">Tetrapyrgos nigripes</name>
    <dbReference type="NCBI Taxonomy" id="182062"/>
    <lineage>
        <taxon>Eukaryota</taxon>
        <taxon>Fungi</taxon>
        <taxon>Dikarya</taxon>
        <taxon>Basidiomycota</taxon>
        <taxon>Agaricomycotina</taxon>
        <taxon>Agaricomycetes</taxon>
        <taxon>Agaricomycetidae</taxon>
        <taxon>Agaricales</taxon>
        <taxon>Marasmiineae</taxon>
        <taxon>Marasmiaceae</taxon>
        <taxon>Tetrapyrgos</taxon>
    </lineage>
</organism>
<proteinExistence type="inferred from homology"/>
<name>A0A8H5FLV8_9AGAR</name>
<accession>A0A8H5FLV8</accession>
<dbReference type="PANTHER" id="PTHR10009">
    <property type="entry name" value="PROTEIN YELLOW-RELATED"/>
    <property type="match status" value="1"/>
</dbReference>
<dbReference type="PANTHER" id="PTHR10009:SF18">
    <property type="entry name" value="PROTEIN YELLOW-LIKE PROTEIN"/>
    <property type="match status" value="1"/>
</dbReference>
<reference evidence="5 6" key="1">
    <citation type="journal article" date="2020" name="ISME J.">
        <title>Uncovering the hidden diversity of litter-decomposition mechanisms in mushroom-forming fungi.</title>
        <authorList>
            <person name="Floudas D."/>
            <person name="Bentzer J."/>
            <person name="Ahren D."/>
            <person name="Johansson T."/>
            <person name="Persson P."/>
            <person name="Tunlid A."/>
        </authorList>
    </citation>
    <scope>NUCLEOTIDE SEQUENCE [LARGE SCALE GENOMIC DNA]</scope>
    <source>
        <strain evidence="5 6">CBS 291.85</strain>
    </source>
</reference>
<dbReference type="AlphaFoldDB" id="A0A8H5FLV8"/>
<comment type="subcellular location">
    <subcellularLocation>
        <location evidence="1">Secreted</location>
    </subcellularLocation>
</comment>
<feature type="signal peptide" evidence="4">
    <location>
        <begin position="1"/>
        <end position="20"/>
    </location>
</feature>
<feature type="chain" id="PRO_5034125893" description="Major royal jelly protein" evidence="4">
    <location>
        <begin position="21"/>
        <end position="427"/>
    </location>
</feature>
<evidence type="ECO:0000256" key="1">
    <source>
        <dbReference type="ARBA" id="ARBA00004613"/>
    </source>
</evidence>
<keyword evidence="3" id="KW-0964">Secreted</keyword>
<comment type="similarity">
    <text evidence="2">Belongs to the major royal jelly protein family.</text>
</comment>
<dbReference type="InterPro" id="IPR011042">
    <property type="entry name" value="6-blade_b-propeller_TolB-like"/>
</dbReference>
<dbReference type="Proteomes" id="UP000559256">
    <property type="component" value="Unassembled WGS sequence"/>
</dbReference>
<keyword evidence="6" id="KW-1185">Reference proteome</keyword>
<gene>
    <name evidence="5" type="ORF">D9758_012278</name>
</gene>
<dbReference type="EMBL" id="JAACJM010000165">
    <property type="protein sequence ID" value="KAF5341412.1"/>
    <property type="molecule type" value="Genomic_DNA"/>
</dbReference>
<keyword evidence="4" id="KW-0732">Signal</keyword>
<dbReference type="GO" id="GO:0005576">
    <property type="term" value="C:extracellular region"/>
    <property type="evidence" value="ECO:0007669"/>
    <property type="project" value="UniProtKB-SubCell"/>
</dbReference>
<evidence type="ECO:0000313" key="5">
    <source>
        <dbReference type="EMBL" id="KAF5341412.1"/>
    </source>
</evidence>
<dbReference type="SUPFAM" id="SSF63829">
    <property type="entry name" value="Calcium-dependent phosphotriesterase"/>
    <property type="match status" value="1"/>
</dbReference>
<evidence type="ECO:0000313" key="6">
    <source>
        <dbReference type="Proteomes" id="UP000559256"/>
    </source>
</evidence>
<evidence type="ECO:0000256" key="3">
    <source>
        <dbReference type="ARBA" id="ARBA00022525"/>
    </source>
</evidence>
<comment type="caution">
    <text evidence="5">The sequence shown here is derived from an EMBL/GenBank/DDBJ whole genome shotgun (WGS) entry which is preliminary data.</text>
</comment>
<evidence type="ECO:0008006" key="7">
    <source>
        <dbReference type="Google" id="ProtNLM"/>
    </source>
</evidence>
<dbReference type="Gene3D" id="2.120.10.30">
    <property type="entry name" value="TolB, C-terminal domain"/>
    <property type="match status" value="1"/>
</dbReference>
<evidence type="ECO:0000256" key="2">
    <source>
        <dbReference type="ARBA" id="ARBA00009127"/>
    </source>
</evidence>
<dbReference type="InterPro" id="IPR017996">
    <property type="entry name" value="MRJP/yellow-related"/>
</dbReference>
<sequence>MKKTAFFSLLSSSAVGVVNAVTFTPLDDKPGLIDNGTFGPAVEVVHLFENQPPIGITVGSTGRAFVNFNRGDLPTNPTTVAEIINSTTEVPFPSLEFNTPPEGLTNSSSGRILGSSDTNHFINVQSVVHDAKGRLWAIDTGRPVIDGGDNPPAAPGGPKLVGFDLSDDSNGTTPFKTITFPETVLPALGYLNDIRFDLSPNLTASGEGVAYIADSGAHGIIVVDLGTGESWRHLDSIHATNPVSQFLPTLFGAPTYQASARNPAFHWETVAGGGIDGFAISANGKFIYFTPIASRDFYRVETGPLRVNPADDPFAVIRAVQSVQYLGQLGGGADGLETDDTGTIYLSSPEHNSVNTFNPQTGMIELFVRDPMIAWPDTLSVANDGFLYFTVNQLWLSPVYQNGTDKRVKPFALLRVPIKGGPVLLGA</sequence>
<protein>
    <recommendedName>
        <fullName evidence="7">Major royal jelly protein</fullName>
    </recommendedName>
</protein>
<dbReference type="OrthoDB" id="7776143at2759"/>
<dbReference type="Pfam" id="PF03022">
    <property type="entry name" value="MRJP"/>
    <property type="match status" value="1"/>
</dbReference>
<evidence type="ECO:0000256" key="4">
    <source>
        <dbReference type="SAM" id="SignalP"/>
    </source>
</evidence>